<dbReference type="Gene3D" id="3.40.50.300">
    <property type="entry name" value="P-loop containing nucleotide triphosphate hydrolases"/>
    <property type="match status" value="1"/>
</dbReference>
<sequence>MSSRRIRNGSVHYHSFRQPIPPSLPRSSCFHAEDLDGCPVQDSSRSPNGEYSYLGTTLRQVAVEPMPSLLDVKQLITLYGILPLGSPEVHEKAPLVKSLLLAGPPGVGKKMLVHAICTETGATLFNLSSSNIAGKYPGKTGLQMMLHLVFKVRVGAPLSDPSDTPFLQVILLDQQTHLC</sequence>
<evidence type="ECO:0000313" key="2">
    <source>
        <dbReference type="EMBL" id="KAK7813402.1"/>
    </source>
</evidence>
<dbReference type="GO" id="GO:0016887">
    <property type="term" value="F:ATP hydrolysis activity"/>
    <property type="evidence" value="ECO:0007669"/>
    <property type="project" value="InterPro"/>
</dbReference>
<organism evidence="2 3">
    <name type="scientific">Myodes glareolus</name>
    <name type="common">Bank vole</name>
    <name type="synonym">Clethrionomys glareolus</name>
    <dbReference type="NCBI Taxonomy" id="447135"/>
    <lineage>
        <taxon>Eukaryota</taxon>
        <taxon>Metazoa</taxon>
        <taxon>Chordata</taxon>
        <taxon>Craniata</taxon>
        <taxon>Vertebrata</taxon>
        <taxon>Euteleostomi</taxon>
        <taxon>Mammalia</taxon>
        <taxon>Eutheria</taxon>
        <taxon>Euarchontoglires</taxon>
        <taxon>Glires</taxon>
        <taxon>Rodentia</taxon>
        <taxon>Myomorpha</taxon>
        <taxon>Muroidea</taxon>
        <taxon>Cricetidae</taxon>
        <taxon>Arvicolinae</taxon>
        <taxon>Myodes</taxon>
    </lineage>
</organism>
<dbReference type="AlphaFoldDB" id="A0AAW0IGE3"/>
<dbReference type="GO" id="GO:0005524">
    <property type="term" value="F:ATP binding"/>
    <property type="evidence" value="ECO:0007669"/>
    <property type="project" value="InterPro"/>
</dbReference>
<keyword evidence="3" id="KW-1185">Reference proteome</keyword>
<dbReference type="PANTHER" id="PTHR14690">
    <property type="entry name" value="IQ MOTIF CONTAINING WITH AAA DOMAIN 1"/>
    <property type="match status" value="1"/>
</dbReference>
<feature type="domain" description="ATPase AAA-type core" evidence="1">
    <location>
        <begin position="99"/>
        <end position="140"/>
    </location>
</feature>
<reference evidence="2 3" key="1">
    <citation type="journal article" date="2023" name="bioRxiv">
        <title>Conserved and derived expression patterns and positive selection on dental genes reveal complex evolutionary context of ever-growing rodent molars.</title>
        <authorList>
            <person name="Calamari Z.T."/>
            <person name="Song A."/>
            <person name="Cohen E."/>
            <person name="Akter M."/>
            <person name="Roy R.D."/>
            <person name="Hallikas O."/>
            <person name="Christensen M.M."/>
            <person name="Li P."/>
            <person name="Marangoni P."/>
            <person name="Jernvall J."/>
            <person name="Klein O.D."/>
        </authorList>
    </citation>
    <scope>NUCLEOTIDE SEQUENCE [LARGE SCALE GENOMIC DNA]</scope>
    <source>
        <strain evidence="2">V071</strain>
    </source>
</reference>
<comment type="caution">
    <text evidence="2">The sequence shown here is derived from an EMBL/GenBank/DDBJ whole genome shotgun (WGS) entry which is preliminary data.</text>
</comment>
<protein>
    <recommendedName>
        <fullName evidence="1">ATPase AAA-type core domain-containing protein</fullName>
    </recommendedName>
</protein>
<dbReference type="Pfam" id="PF00004">
    <property type="entry name" value="AAA"/>
    <property type="match status" value="1"/>
</dbReference>
<dbReference type="InterPro" id="IPR003959">
    <property type="entry name" value="ATPase_AAA_core"/>
</dbReference>
<dbReference type="SUPFAM" id="SSF52540">
    <property type="entry name" value="P-loop containing nucleoside triphosphate hydrolases"/>
    <property type="match status" value="1"/>
</dbReference>
<evidence type="ECO:0000259" key="1">
    <source>
        <dbReference type="Pfam" id="PF00004"/>
    </source>
</evidence>
<gene>
    <name evidence="2" type="ORF">U0070_007971</name>
</gene>
<dbReference type="Proteomes" id="UP001488838">
    <property type="component" value="Unassembled WGS sequence"/>
</dbReference>
<dbReference type="InterPro" id="IPR027417">
    <property type="entry name" value="P-loop_NTPase"/>
</dbReference>
<accession>A0AAW0IGE3</accession>
<evidence type="ECO:0000313" key="3">
    <source>
        <dbReference type="Proteomes" id="UP001488838"/>
    </source>
</evidence>
<dbReference type="PANTHER" id="PTHR14690:SF8">
    <property type="entry name" value="DYNEIN REGULATORY COMPLEX PROTEIN 11"/>
    <property type="match status" value="1"/>
</dbReference>
<proteinExistence type="predicted"/>
<dbReference type="EMBL" id="JBBHLL010000136">
    <property type="protein sequence ID" value="KAK7813402.1"/>
    <property type="molecule type" value="Genomic_DNA"/>
</dbReference>
<dbReference type="InterPro" id="IPR052267">
    <property type="entry name" value="N-DRC_Component"/>
</dbReference>
<name>A0AAW0IGE3_MYOGA</name>